<reference evidence="1" key="1">
    <citation type="submission" date="2020-05" db="EMBL/GenBank/DDBJ databases">
        <authorList>
            <person name="Chiriac C."/>
            <person name="Salcher M."/>
            <person name="Ghai R."/>
            <person name="Kavagutti S V."/>
        </authorList>
    </citation>
    <scope>NUCLEOTIDE SEQUENCE</scope>
</reference>
<proteinExistence type="predicted"/>
<gene>
    <name evidence="1" type="ORF">UFOVP146_16</name>
</gene>
<dbReference type="InterPro" id="IPR029052">
    <property type="entry name" value="Metallo-depent_PP-like"/>
</dbReference>
<protein>
    <recommendedName>
        <fullName evidence="2">Calcineurin-like phosphoesterase domain, ApaH type</fullName>
    </recommendedName>
</protein>
<sequence length="318" mass="35772">MVQARCSDEDFIELWQKHKSATIVSKVLEIDVRATMGRRKRIEKKYNIKLEAKQGGNPRLTIPENKVRTNLSIENGLIVVGSDCHYWPGYVSTAHRAFVYLIKKLKPNGIVLNGDIMDNATISAHNRIGWDKSPTVKEELEEVQARLGDIEKVRPAGAFLHRTIGNHDLRFDGKLSNVLGQYEGVPGMALADHLPHWTYSWSLMVNNTCMIKHRWHNGQHGVFNNTLKSGVSMVTGHLHSLKVTPWTDYNGDRYGVDTGTMSAIGGDKYIYTEDSPVNWRSGFAVLTFVDGELMPPELVQVINEDDGLVFFRGEVISV</sequence>
<evidence type="ECO:0008006" key="2">
    <source>
        <dbReference type="Google" id="ProtNLM"/>
    </source>
</evidence>
<evidence type="ECO:0000313" key="1">
    <source>
        <dbReference type="EMBL" id="CAB5079572.1"/>
    </source>
</evidence>
<accession>A0A6J7VSU2</accession>
<organism evidence="1">
    <name type="scientific">uncultured Caudovirales phage</name>
    <dbReference type="NCBI Taxonomy" id="2100421"/>
    <lineage>
        <taxon>Viruses</taxon>
        <taxon>Duplodnaviria</taxon>
        <taxon>Heunggongvirae</taxon>
        <taxon>Uroviricota</taxon>
        <taxon>Caudoviricetes</taxon>
        <taxon>Peduoviridae</taxon>
        <taxon>Maltschvirus</taxon>
        <taxon>Maltschvirus maltsch</taxon>
    </lineage>
</organism>
<dbReference type="SUPFAM" id="SSF56300">
    <property type="entry name" value="Metallo-dependent phosphatases"/>
    <property type="match status" value="1"/>
</dbReference>
<name>A0A6J7VSU2_9CAUD</name>
<dbReference type="EMBL" id="LR798192">
    <property type="protein sequence ID" value="CAB5079572.1"/>
    <property type="molecule type" value="Genomic_DNA"/>
</dbReference>